<keyword evidence="13" id="KW-1185">Reference proteome</keyword>
<evidence type="ECO:0000313" key="12">
    <source>
        <dbReference type="EMBL" id="EDX76424.1"/>
    </source>
</evidence>
<keyword evidence="4" id="KW-0597">Phosphoprotein</keyword>
<dbReference type="SMART" id="SM00387">
    <property type="entry name" value="HATPase_c"/>
    <property type="match status" value="1"/>
</dbReference>
<dbReference type="CDD" id="cd16922">
    <property type="entry name" value="HATPase_EvgS-ArcB-TorS-like"/>
    <property type="match status" value="1"/>
</dbReference>
<accession>B4VNF9</accession>
<dbReference type="PANTHER" id="PTHR43047">
    <property type="entry name" value="TWO-COMPONENT HISTIDINE PROTEIN KINASE"/>
    <property type="match status" value="1"/>
</dbReference>
<dbReference type="GO" id="GO:0000155">
    <property type="term" value="F:phosphorelay sensor kinase activity"/>
    <property type="evidence" value="ECO:0007669"/>
    <property type="project" value="InterPro"/>
</dbReference>
<feature type="domain" description="Histidine kinase" evidence="10">
    <location>
        <begin position="406"/>
        <end position="664"/>
    </location>
</feature>
<dbReference type="InterPro" id="IPR036890">
    <property type="entry name" value="HATPase_C_sf"/>
</dbReference>
<dbReference type="CDD" id="cd00082">
    <property type="entry name" value="HisKA"/>
    <property type="match status" value="1"/>
</dbReference>
<evidence type="ECO:0000256" key="4">
    <source>
        <dbReference type="ARBA" id="ARBA00022553"/>
    </source>
</evidence>
<feature type="transmembrane region" description="Helical" evidence="9">
    <location>
        <begin position="12"/>
        <end position="33"/>
    </location>
</feature>
<comment type="subcellular location">
    <subcellularLocation>
        <location evidence="2">Membrane</location>
    </subcellularLocation>
</comment>
<keyword evidence="6 12" id="KW-0418">Kinase</keyword>
<keyword evidence="9" id="KW-0812">Transmembrane</keyword>
<keyword evidence="5" id="KW-0808">Transferase</keyword>
<dbReference type="HOGENOM" id="CLU_389238_0_0_3"/>
<dbReference type="Gene3D" id="6.10.340.10">
    <property type="match status" value="1"/>
</dbReference>
<dbReference type="Gene3D" id="3.30.450.20">
    <property type="entry name" value="PAS domain"/>
    <property type="match status" value="1"/>
</dbReference>
<gene>
    <name evidence="12" type="ORF">MC7420_4680</name>
</gene>
<comment type="catalytic activity">
    <reaction evidence="1">
        <text>ATP + protein L-histidine = ADP + protein N-phospho-L-histidine.</text>
        <dbReference type="EC" id="2.7.13.3"/>
    </reaction>
</comment>
<evidence type="ECO:0000256" key="5">
    <source>
        <dbReference type="ARBA" id="ARBA00022679"/>
    </source>
</evidence>
<dbReference type="STRING" id="118168.MC7420_4680"/>
<dbReference type="eggNOG" id="COG5002">
    <property type="taxonomic scope" value="Bacteria"/>
</dbReference>
<dbReference type="AlphaFoldDB" id="B4VNF9"/>
<dbReference type="InterPro" id="IPR036097">
    <property type="entry name" value="HisK_dim/P_sf"/>
</dbReference>
<evidence type="ECO:0000259" key="11">
    <source>
        <dbReference type="PROSITE" id="PS50885"/>
    </source>
</evidence>
<dbReference type="Pfam" id="PF02518">
    <property type="entry name" value="HATPase_c"/>
    <property type="match status" value="1"/>
</dbReference>
<dbReference type="EMBL" id="DS989846">
    <property type="protein sequence ID" value="EDX76424.1"/>
    <property type="molecule type" value="Genomic_DNA"/>
</dbReference>
<dbReference type="PANTHER" id="PTHR43047:SF64">
    <property type="entry name" value="HISTIDINE KINASE CONTAINING CHEY-HOMOLOGOUS RECEIVER DOMAIN AND PAS DOMAIN-RELATED"/>
    <property type="match status" value="1"/>
</dbReference>
<keyword evidence="7" id="KW-0902">Two-component regulatory system</keyword>
<organism evidence="12 13">
    <name type="scientific">Coleofasciculus chthonoplastes PCC 7420</name>
    <dbReference type="NCBI Taxonomy" id="118168"/>
    <lineage>
        <taxon>Bacteria</taxon>
        <taxon>Bacillati</taxon>
        <taxon>Cyanobacteriota</taxon>
        <taxon>Cyanophyceae</taxon>
        <taxon>Coleofasciculales</taxon>
        <taxon>Coleofasciculaceae</taxon>
        <taxon>Coleofasciculus</taxon>
    </lineage>
</organism>
<evidence type="ECO:0000256" key="8">
    <source>
        <dbReference type="SAM" id="MobiDB-lite"/>
    </source>
</evidence>
<dbReference type="InterPro" id="IPR004358">
    <property type="entry name" value="Sig_transdc_His_kin-like_C"/>
</dbReference>
<dbReference type="InterPro" id="IPR005467">
    <property type="entry name" value="His_kinase_dom"/>
</dbReference>
<dbReference type="Proteomes" id="UP000003835">
    <property type="component" value="Unassembled WGS sequence"/>
</dbReference>
<dbReference type="EC" id="2.7.13.3" evidence="3"/>
<reference evidence="12 13" key="1">
    <citation type="submission" date="2008-07" db="EMBL/GenBank/DDBJ databases">
        <authorList>
            <person name="Tandeau de Marsac N."/>
            <person name="Ferriera S."/>
            <person name="Johnson J."/>
            <person name="Kravitz S."/>
            <person name="Beeson K."/>
            <person name="Sutton G."/>
            <person name="Rogers Y.-H."/>
            <person name="Friedman R."/>
            <person name="Frazier M."/>
            <person name="Venter J.C."/>
        </authorList>
    </citation>
    <scope>NUCLEOTIDE SEQUENCE [LARGE SCALE GENOMIC DNA]</scope>
    <source>
        <strain evidence="12 13">PCC 7420</strain>
    </source>
</reference>
<evidence type="ECO:0000256" key="1">
    <source>
        <dbReference type="ARBA" id="ARBA00000085"/>
    </source>
</evidence>
<protein>
    <recommendedName>
        <fullName evidence="3">histidine kinase</fullName>
        <ecNumber evidence="3">2.7.13.3</ecNumber>
    </recommendedName>
</protein>
<evidence type="ECO:0000256" key="9">
    <source>
        <dbReference type="SAM" id="Phobius"/>
    </source>
</evidence>
<sequence>MAKPGQSSFRRVLLSRLLLLSVPVLLLGVYVTYRKARSTLLDTARQNLTESAVRKGESIQEAISALQANLLTASQAIVFQSQSSTGYQQFINQLAQQLPTPVNCVQLSDIQTQDIVSSTCNQSLLVNQQVISKWSSQEGEVSIDPSQIEVTVLPPLAPSTPATNEAEAISGKTQLPILLSAPVYNAEGQLQYALSLCSTLLQSKSIKPGSLSGEAVVITQEGKILVHPIAQQVGHNINQELDSSRLESLVEDAIAGRESFIHLALDGQEYVAGYTAIESPISDQSDQQWIILAVTPLESALIGLQDIRQVLFILTCGLIAASILATIYISRDLARPLEKLRDCALHESQLHSNYRIPHTFKIREINQLAEALDGMFERLKHWAEELEAAWKEAQAANQLKNEFLATTSHELRTPLNGIIGCLRLVKDGFCDDREEELDFLQRADEAAIHLLNIINDVLDLAKLESGKLSVEVELIDLRQMIDEVIHLQAVSIQSKGLEFNTKNLHEKLPVIADPAKLKQVLINVIGNSAKFTDSGSITVSTQIETGSDKTEPLVSADDSTSVASVSTIPSNKQVTENHETGELFPAQVVVTVKDTGIGIDPVQQAKLFRPFVMVDGSTTRKYGGTGLGLAISRNLIELMGGTITLFSAGEGQGTTVNISLPLVETKGQDTDEQLDSEPPSQVSTELPKHQDSIGEINGKLITD</sequence>
<dbReference type="InterPro" id="IPR003594">
    <property type="entry name" value="HATPase_dom"/>
</dbReference>
<dbReference type="SMART" id="SM00388">
    <property type="entry name" value="HisKA"/>
    <property type="match status" value="1"/>
</dbReference>
<feature type="domain" description="HAMP" evidence="11">
    <location>
        <begin position="331"/>
        <end position="384"/>
    </location>
</feature>
<dbReference type="SUPFAM" id="SSF55874">
    <property type="entry name" value="ATPase domain of HSP90 chaperone/DNA topoisomerase II/histidine kinase"/>
    <property type="match status" value="1"/>
</dbReference>
<keyword evidence="9" id="KW-0472">Membrane</keyword>
<dbReference type="Gene3D" id="1.10.287.130">
    <property type="match status" value="1"/>
</dbReference>
<dbReference type="InterPro" id="IPR003660">
    <property type="entry name" value="HAMP_dom"/>
</dbReference>
<dbReference type="CDD" id="cd12912">
    <property type="entry name" value="PDC2_MCP_like"/>
    <property type="match status" value="1"/>
</dbReference>
<feature type="region of interest" description="Disordered" evidence="8">
    <location>
        <begin position="668"/>
        <end position="703"/>
    </location>
</feature>
<evidence type="ECO:0000256" key="2">
    <source>
        <dbReference type="ARBA" id="ARBA00004370"/>
    </source>
</evidence>
<evidence type="ECO:0000256" key="6">
    <source>
        <dbReference type="ARBA" id="ARBA00022777"/>
    </source>
</evidence>
<dbReference type="InterPro" id="IPR003661">
    <property type="entry name" value="HisK_dim/P_dom"/>
</dbReference>
<name>B4VNF9_9CYAN</name>
<dbReference type="PROSITE" id="PS50109">
    <property type="entry name" value="HIS_KIN"/>
    <property type="match status" value="1"/>
</dbReference>
<dbReference type="GO" id="GO:0016020">
    <property type="term" value="C:membrane"/>
    <property type="evidence" value="ECO:0007669"/>
    <property type="project" value="UniProtKB-SubCell"/>
</dbReference>
<evidence type="ECO:0000259" key="10">
    <source>
        <dbReference type="PROSITE" id="PS50109"/>
    </source>
</evidence>
<dbReference type="SUPFAM" id="SSF47384">
    <property type="entry name" value="Homodimeric domain of signal transducing histidine kinase"/>
    <property type="match status" value="1"/>
</dbReference>
<dbReference type="Pfam" id="PF00512">
    <property type="entry name" value="HisKA"/>
    <property type="match status" value="1"/>
</dbReference>
<dbReference type="OrthoDB" id="490876at2"/>
<proteinExistence type="predicted"/>
<dbReference type="Gene3D" id="3.30.565.10">
    <property type="entry name" value="Histidine kinase-like ATPase, C-terminal domain"/>
    <property type="match status" value="1"/>
</dbReference>
<dbReference type="RefSeq" id="WP_006100155.1">
    <property type="nucleotide sequence ID" value="NZ_DS989846.1"/>
</dbReference>
<evidence type="ECO:0000313" key="13">
    <source>
        <dbReference type="Proteomes" id="UP000003835"/>
    </source>
</evidence>
<dbReference type="PRINTS" id="PR00344">
    <property type="entry name" value="BCTRLSENSOR"/>
</dbReference>
<dbReference type="PROSITE" id="PS50885">
    <property type="entry name" value="HAMP"/>
    <property type="match status" value="1"/>
</dbReference>
<evidence type="ECO:0000256" key="7">
    <source>
        <dbReference type="ARBA" id="ARBA00023012"/>
    </source>
</evidence>
<keyword evidence="9" id="KW-1133">Transmembrane helix</keyword>
<evidence type="ECO:0000256" key="3">
    <source>
        <dbReference type="ARBA" id="ARBA00012438"/>
    </source>
</evidence>